<sequence>MTAFLVESYKTLQQDPTRTMVTLLQQIALQTSSFSLTNGFINSTISQPSRTSDPVFQPTSNAKCVNILWFASLVISLATASLGIVVKQWLREYLAGEHTSAQARLRIRHFRHPALARWKVFEIAAVLPLLLQLSLALFLAGLCFFTAEVHQSIGHTTLPLVSAWAFLLVAVTFLPVANPTCPYQTSFLKDGLNYARRLNYRYISLLVSYIPERLFPRSAKALTDYILRWLMFYEEELAREVRSDKHDAHILLAVDAIQSDDQLLNHAMWEALQQADLDHDDLAKFLFAALGHRVQCDASKLLPRSFLNLRPLPKTSYAVIMDMVADLLLREPQSPPTSITTTSHTRSRTQTDRPCDEWVEYSICVLLSESRFPHSERVNRVLRWYLADDGYRFIAQFIHSRINIYTDTSNKFLGVLQRLSGGLLLIEDPMELLVVMQQLFQPPPSLPSSDPGQSAIPISVDDGRSICEDDGYFQVLPGCQDFVVELFVFRIQDACTAVHLGKRLSIWFYKL</sequence>
<name>A0ACB8TSN1_9APHY</name>
<dbReference type="EMBL" id="MU274935">
    <property type="protein sequence ID" value="KAI0085038.1"/>
    <property type="molecule type" value="Genomic_DNA"/>
</dbReference>
<protein>
    <submittedName>
        <fullName evidence="1">Uncharacterized protein</fullName>
    </submittedName>
</protein>
<comment type="caution">
    <text evidence="1">The sequence shown here is derived from an EMBL/GenBank/DDBJ whole genome shotgun (WGS) entry which is preliminary data.</text>
</comment>
<proteinExistence type="predicted"/>
<organism evidence="1 2">
    <name type="scientific">Irpex rosettiformis</name>
    <dbReference type="NCBI Taxonomy" id="378272"/>
    <lineage>
        <taxon>Eukaryota</taxon>
        <taxon>Fungi</taxon>
        <taxon>Dikarya</taxon>
        <taxon>Basidiomycota</taxon>
        <taxon>Agaricomycotina</taxon>
        <taxon>Agaricomycetes</taxon>
        <taxon>Polyporales</taxon>
        <taxon>Irpicaceae</taxon>
        <taxon>Irpex</taxon>
    </lineage>
</organism>
<evidence type="ECO:0000313" key="2">
    <source>
        <dbReference type="Proteomes" id="UP001055072"/>
    </source>
</evidence>
<dbReference type="Proteomes" id="UP001055072">
    <property type="component" value="Unassembled WGS sequence"/>
</dbReference>
<keyword evidence="2" id="KW-1185">Reference proteome</keyword>
<evidence type="ECO:0000313" key="1">
    <source>
        <dbReference type="EMBL" id="KAI0085038.1"/>
    </source>
</evidence>
<reference evidence="1" key="1">
    <citation type="journal article" date="2021" name="Environ. Microbiol.">
        <title>Gene family expansions and transcriptome signatures uncover fungal adaptations to wood decay.</title>
        <authorList>
            <person name="Hage H."/>
            <person name="Miyauchi S."/>
            <person name="Viragh M."/>
            <person name="Drula E."/>
            <person name="Min B."/>
            <person name="Chaduli D."/>
            <person name="Navarro D."/>
            <person name="Favel A."/>
            <person name="Norest M."/>
            <person name="Lesage-Meessen L."/>
            <person name="Balint B."/>
            <person name="Merenyi Z."/>
            <person name="de Eugenio L."/>
            <person name="Morin E."/>
            <person name="Martinez A.T."/>
            <person name="Baldrian P."/>
            <person name="Stursova M."/>
            <person name="Martinez M.J."/>
            <person name="Novotny C."/>
            <person name="Magnuson J.K."/>
            <person name="Spatafora J.W."/>
            <person name="Maurice S."/>
            <person name="Pangilinan J."/>
            <person name="Andreopoulos W."/>
            <person name="LaButti K."/>
            <person name="Hundley H."/>
            <person name="Na H."/>
            <person name="Kuo A."/>
            <person name="Barry K."/>
            <person name="Lipzen A."/>
            <person name="Henrissat B."/>
            <person name="Riley R."/>
            <person name="Ahrendt S."/>
            <person name="Nagy L.G."/>
            <person name="Grigoriev I.V."/>
            <person name="Martin F."/>
            <person name="Rosso M.N."/>
        </authorList>
    </citation>
    <scope>NUCLEOTIDE SEQUENCE</scope>
    <source>
        <strain evidence="1">CBS 384.51</strain>
    </source>
</reference>
<accession>A0ACB8TSN1</accession>
<gene>
    <name evidence="1" type="ORF">BDY19DRAFT_462342</name>
</gene>